<evidence type="ECO:0000256" key="1">
    <source>
        <dbReference type="ARBA" id="ARBA00004613"/>
    </source>
</evidence>
<dbReference type="OrthoDB" id="9936891at2759"/>
<dbReference type="AlphaFoldDB" id="A0A6P8EZ32"/>
<accession>A0A6P8EZ32</accession>
<dbReference type="CDD" id="cd19383">
    <property type="entry name" value="TGF_beta_Neurturin"/>
    <property type="match status" value="1"/>
</dbReference>
<dbReference type="InterPro" id="IPR043401">
    <property type="entry name" value="GDNF_fam"/>
</dbReference>
<evidence type="ECO:0000313" key="11">
    <source>
        <dbReference type="Proteomes" id="UP000515152"/>
    </source>
</evidence>
<feature type="compositionally biased region" description="Basic and acidic residues" evidence="8">
    <location>
        <begin position="133"/>
        <end position="147"/>
    </location>
</feature>
<comment type="subcellular location">
    <subcellularLocation>
        <location evidence="1">Secreted</location>
    </subcellularLocation>
</comment>
<gene>
    <name evidence="12" type="primary">LOC116218461</name>
</gene>
<evidence type="ECO:0000256" key="9">
    <source>
        <dbReference type="SAM" id="SignalP"/>
    </source>
</evidence>
<dbReference type="InterPro" id="IPR029034">
    <property type="entry name" value="Cystine-knot_cytokine"/>
</dbReference>
<protein>
    <submittedName>
        <fullName evidence="12">Glial cell line-derived neurotrophic factor</fullName>
    </submittedName>
</protein>
<evidence type="ECO:0000256" key="5">
    <source>
        <dbReference type="ARBA" id="ARBA00023030"/>
    </source>
</evidence>
<keyword evidence="5 7" id="KW-0339">Growth factor</keyword>
<evidence type="ECO:0000256" key="4">
    <source>
        <dbReference type="ARBA" id="ARBA00022729"/>
    </source>
</evidence>
<keyword evidence="11" id="KW-1185">Reference proteome</keyword>
<reference evidence="12" key="1">
    <citation type="submission" date="2025-08" db="UniProtKB">
        <authorList>
            <consortium name="RefSeq"/>
        </authorList>
    </citation>
    <scope>IDENTIFICATION</scope>
</reference>
<keyword evidence="4 9" id="KW-0732">Signal</keyword>
<dbReference type="RefSeq" id="XP_031416132.1">
    <property type="nucleotide sequence ID" value="XM_031560272.2"/>
</dbReference>
<dbReference type="PANTHER" id="PTHR12173:SF3">
    <property type="entry name" value="NEURTURIN"/>
    <property type="match status" value="1"/>
</dbReference>
<evidence type="ECO:0000259" key="10">
    <source>
        <dbReference type="PROSITE" id="PS51362"/>
    </source>
</evidence>
<feature type="region of interest" description="Disordered" evidence="8">
    <location>
        <begin position="111"/>
        <end position="147"/>
    </location>
</feature>
<dbReference type="GO" id="GO:0030971">
    <property type="term" value="F:receptor tyrosine kinase binding"/>
    <property type="evidence" value="ECO:0007669"/>
    <property type="project" value="InterPro"/>
</dbReference>
<feature type="region of interest" description="Disordered" evidence="8">
    <location>
        <begin position="32"/>
        <end position="78"/>
    </location>
</feature>
<evidence type="ECO:0000256" key="7">
    <source>
        <dbReference type="RuleBase" id="RU000354"/>
    </source>
</evidence>
<dbReference type="KEGG" id="char:116218461"/>
<dbReference type="InterPro" id="IPR001839">
    <property type="entry name" value="TGF-b_C"/>
</dbReference>
<evidence type="ECO:0000256" key="6">
    <source>
        <dbReference type="ARBA" id="ARBA00023157"/>
    </source>
</evidence>
<dbReference type="GeneID" id="116218461"/>
<evidence type="ECO:0000313" key="12">
    <source>
        <dbReference type="RefSeq" id="XP_031416132.1"/>
    </source>
</evidence>
<dbReference type="GO" id="GO:0008083">
    <property type="term" value="F:growth factor activity"/>
    <property type="evidence" value="ECO:0007669"/>
    <property type="project" value="UniProtKB-KW"/>
</dbReference>
<dbReference type="GO" id="GO:0005576">
    <property type="term" value="C:extracellular region"/>
    <property type="evidence" value="ECO:0007669"/>
    <property type="project" value="UniProtKB-SubCell"/>
</dbReference>
<organism evidence="11 12">
    <name type="scientific">Clupea harengus</name>
    <name type="common">Atlantic herring</name>
    <dbReference type="NCBI Taxonomy" id="7950"/>
    <lineage>
        <taxon>Eukaryota</taxon>
        <taxon>Metazoa</taxon>
        <taxon>Chordata</taxon>
        <taxon>Craniata</taxon>
        <taxon>Vertebrata</taxon>
        <taxon>Euteleostomi</taxon>
        <taxon>Actinopterygii</taxon>
        <taxon>Neopterygii</taxon>
        <taxon>Teleostei</taxon>
        <taxon>Clupei</taxon>
        <taxon>Clupeiformes</taxon>
        <taxon>Clupeoidei</taxon>
        <taxon>Clupeidae</taxon>
        <taxon>Clupea</taxon>
    </lineage>
</organism>
<sequence>MKLWKGAALVIMLSCASLCVLLSKLAMPATPAKQPSWVAPPMPPPLVSTSSSSTTSSPSQSSLSPLRPERMGGLRRRARSADTMGSLFSEFTYLFQSYTEGELKQIVSALVGRKSRRDSQEESEEGRSGTWSTRDRQGRRTKRAREGRGPCSLHEKYWTVSELGLGYESDETVVFRYCSGKCVARRRNYDIILEHLHRGGQLDESSTCRERKGRGKKNKARYSPCCRPTRYEKDISFLGNNNIFYTIPDVSAKECGCV</sequence>
<proteinExistence type="inferred from homology"/>
<dbReference type="Pfam" id="PF00019">
    <property type="entry name" value="TGF_beta"/>
    <property type="match status" value="1"/>
</dbReference>
<feature type="signal peptide" evidence="9">
    <location>
        <begin position="1"/>
        <end position="19"/>
    </location>
</feature>
<comment type="similarity">
    <text evidence="2">Belongs to the TGF-beta family. GDNF subfamily.</text>
</comment>
<keyword evidence="3" id="KW-0964">Secreted</keyword>
<evidence type="ECO:0000256" key="3">
    <source>
        <dbReference type="ARBA" id="ARBA00022525"/>
    </source>
</evidence>
<keyword evidence="6" id="KW-1015">Disulfide bond</keyword>
<evidence type="ECO:0000256" key="2">
    <source>
        <dbReference type="ARBA" id="ARBA00009832"/>
    </source>
</evidence>
<dbReference type="SUPFAM" id="SSF57501">
    <property type="entry name" value="Cystine-knot cytokines"/>
    <property type="match status" value="1"/>
</dbReference>
<name>A0A6P8EZ32_CLUHA</name>
<dbReference type="PROSITE" id="PS51362">
    <property type="entry name" value="TGF_BETA_2"/>
    <property type="match status" value="1"/>
</dbReference>
<dbReference type="GO" id="GO:0048731">
    <property type="term" value="P:system development"/>
    <property type="evidence" value="ECO:0007669"/>
    <property type="project" value="UniProtKB-ARBA"/>
</dbReference>
<feature type="chain" id="PRO_5027798693" evidence="9">
    <location>
        <begin position="20"/>
        <end position="258"/>
    </location>
</feature>
<dbReference type="GO" id="GO:0030116">
    <property type="term" value="F:glial cell-derived neurotrophic factor receptor binding"/>
    <property type="evidence" value="ECO:0007669"/>
    <property type="project" value="InterPro"/>
</dbReference>
<evidence type="ECO:0000256" key="8">
    <source>
        <dbReference type="SAM" id="MobiDB-lite"/>
    </source>
</evidence>
<dbReference type="PANTHER" id="PTHR12173">
    <property type="entry name" value="GDNF SUBFAMILY OF TGF-BETA FAMILY"/>
    <property type="match status" value="1"/>
</dbReference>
<feature type="compositionally biased region" description="Low complexity" evidence="8">
    <location>
        <begin position="47"/>
        <end position="66"/>
    </location>
</feature>
<feature type="domain" description="TGF-beta family profile" evidence="10">
    <location>
        <begin position="140"/>
        <end position="258"/>
    </location>
</feature>
<dbReference type="Gene3D" id="2.10.90.10">
    <property type="entry name" value="Cystine-knot cytokines"/>
    <property type="match status" value="1"/>
</dbReference>
<dbReference type="Proteomes" id="UP000515152">
    <property type="component" value="Chromosome 22"/>
</dbReference>